<dbReference type="Proteomes" id="UP000236736">
    <property type="component" value="Unassembled WGS sequence"/>
</dbReference>
<dbReference type="InterPro" id="IPR008756">
    <property type="entry name" value="Peptidase_M56"/>
</dbReference>
<evidence type="ECO:0000256" key="3">
    <source>
        <dbReference type="ARBA" id="ARBA00022448"/>
    </source>
</evidence>
<feature type="transmembrane region" description="Helical" evidence="10">
    <location>
        <begin position="262"/>
        <end position="280"/>
    </location>
</feature>
<gene>
    <name evidence="12" type="ORF">SAMN03080598_01787</name>
</gene>
<evidence type="ECO:0000256" key="5">
    <source>
        <dbReference type="ARBA" id="ARBA00022519"/>
    </source>
</evidence>
<keyword evidence="3" id="KW-0813">Transport</keyword>
<keyword evidence="6 10" id="KW-0812">Transmembrane</keyword>
<dbReference type="RefSeq" id="WP_103924458.1">
    <property type="nucleotide sequence ID" value="NZ_FNVR01000007.1"/>
</dbReference>
<evidence type="ECO:0000256" key="6">
    <source>
        <dbReference type="ARBA" id="ARBA00022692"/>
    </source>
</evidence>
<name>A0A1H5VPL6_9BACT</name>
<dbReference type="GO" id="GO:0015031">
    <property type="term" value="P:protein transport"/>
    <property type="evidence" value="ECO:0007669"/>
    <property type="project" value="UniProtKB-KW"/>
</dbReference>
<dbReference type="NCBIfam" id="TIGR01352">
    <property type="entry name" value="tonB_Cterm"/>
    <property type="match status" value="1"/>
</dbReference>
<dbReference type="GO" id="GO:0031992">
    <property type="term" value="F:energy transducer activity"/>
    <property type="evidence" value="ECO:0007669"/>
    <property type="project" value="InterPro"/>
</dbReference>
<dbReference type="InterPro" id="IPR051045">
    <property type="entry name" value="TonB-dependent_transducer"/>
</dbReference>
<dbReference type="CDD" id="cd07341">
    <property type="entry name" value="M56_BlaR1_MecR1_like"/>
    <property type="match status" value="1"/>
</dbReference>
<comment type="similarity">
    <text evidence="2">Belongs to the TonB family.</text>
</comment>
<dbReference type="GO" id="GO:0030288">
    <property type="term" value="C:outer membrane-bounded periplasmic space"/>
    <property type="evidence" value="ECO:0007669"/>
    <property type="project" value="InterPro"/>
</dbReference>
<accession>A0A1H5VPL6</accession>
<dbReference type="Pfam" id="PF03544">
    <property type="entry name" value="TonB_C"/>
    <property type="match status" value="1"/>
</dbReference>
<keyword evidence="9 10" id="KW-0472">Membrane</keyword>
<dbReference type="InterPro" id="IPR037682">
    <property type="entry name" value="TonB_C"/>
</dbReference>
<dbReference type="Gene3D" id="3.30.1150.10">
    <property type="match status" value="1"/>
</dbReference>
<evidence type="ECO:0000256" key="10">
    <source>
        <dbReference type="SAM" id="Phobius"/>
    </source>
</evidence>
<feature type="transmembrane region" description="Helical" evidence="10">
    <location>
        <begin position="90"/>
        <end position="112"/>
    </location>
</feature>
<dbReference type="GO" id="GO:0098797">
    <property type="term" value="C:plasma membrane protein complex"/>
    <property type="evidence" value="ECO:0007669"/>
    <property type="project" value="TreeGrafter"/>
</dbReference>
<keyword evidence="5" id="KW-0997">Cell inner membrane</keyword>
<evidence type="ECO:0000256" key="7">
    <source>
        <dbReference type="ARBA" id="ARBA00022927"/>
    </source>
</evidence>
<feature type="transmembrane region" description="Helical" evidence="10">
    <location>
        <begin position="6"/>
        <end position="26"/>
    </location>
</feature>
<evidence type="ECO:0000256" key="1">
    <source>
        <dbReference type="ARBA" id="ARBA00004383"/>
    </source>
</evidence>
<dbReference type="InterPro" id="IPR006260">
    <property type="entry name" value="TonB/TolA_C"/>
</dbReference>
<dbReference type="Pfam" id="PF05569">
    <property type="entry name" value="Peptidase_M56"/>
    <property type="match status" value="1"/>
</dbReference>
<dbReference type="SUPFAM" id="SSF74653">
    <property type="entry name" value="TolA/TonB C-terminal domain"/>
    <property type="match status" value="1"/>
</dbReference>
<dbReference type="PROSITE" id="PS52015">
    <property type="entry name" value="TONB_CTD"/>
    <property type="match status" value="1"/>
</dbReference>
<dbReference type="PRINTS" id="PR01374">
    <property type="entry name" value="TONBPROTEIN"/>
</dbReference>
<comment type="subcellular location">
    <subcellularLocation>
        <location evidence="1">Cell inner membrane</location>
        <topology evidence="1">Single-pass membrane protein</topology>
        <orientation evidence="1">Periplasmic side</orientation>
    </subcellularLocation>
</comment>
<dbReference type="EMBL" id="FNVR01000007">
    <property type="protein sequence ID" value="SEF89184.1"/>
    <property type="molecule type" value="Genomic_DNA"/>
</dbReference>
<evidence type="ECO:0000256" key="9">
    <source>
        <dbReference type="ARBA" id="ARBA00023136"/>
    </source>
</evidence>
<organism evidence="12 13">
    <name type="scientific">Algoriphagus boritolerans DSM 17298 = JCM 18970</name>
    <dbReference type="NCBI Taxonomy" id="1120964"/>
    <lineage>
        <taxon>Bacteria</taxon>
        <taxon>Pseudomonadati</taxon>
        <taxon>Bacteroidota</taxon>
        <taxon>Cytophagia</taxon>
        <taxon>Cytophagales</taxon>
        <taxon>Cyclobacteriaceae</taxon>
        <taxon>Algoriphagus</taxon>
    </lineage>
</organism>
<dbReference type="GO" id="GO:0015891">
    <property type="term" value="P:siderophore transport"/>
    <property type="evidence" value="ECO:0007669"/>
    <property type="project" value="InterPro"/>
</dbReference>
<feature type="domain" description="TonB C-terminal" evidence="11">
    <location>
        <begin position="340"/>
        <end position="436"/>
    </location>
</feature>
<keyword evidence="13" id="KW-1185">Reference proteome</keyword>
<keyword evidence="8 10" id="KW-1133">Transmembrane helix</keyword>
<sequence>MNALLIYLVEVSICLAISLVIYRVLLSGLTFFSWNRSILLGLLFLSGLIPLLQFEFFGIGPEVSEIILPVFLVGDQDGAVGSSSLSWGQLLIRIYFIGAAFTASRLIFGFMISQRQIGKAQKIYYNKHFIAIHPKFVPASFFEYILMPDFNPDSPEQKQIILHESMHVRLCHSWDLLLVNFAKVLFWFNPLIYLFENSLREVHEYQADQGVTSSYAPREYATLLLSLITAKPGWQFMNNFNQFQTKKRIIMMGKSQSSAWQKLRFLIFIPVVGMLLFVFSCEKEDMSPQLAVVSDFPEILEVPITDKMPPIPSNLDLRNIVEVPADEVFDVVEEQPSPQGGMNGWNQYLAKNITYPAQARQLGIEGTVIVVFEIQKDGSIRNVEILRGIGGGADEEAVRVVQNAPKWQPGKQRGREVITRMRLPIRFKLASISESNLISAKSIEEPKVIPSEPLQEIAEIAY</sequence>
<dbReference type="InterPro" id="IPR003538">
    <property type="entry name" value="TonB"/>
</dbReference>
<evidence type="ECO:0000313" key="12">
    <source>
        <dbReference type="EMBL" id="SEF89184.1"/>
    </source>
</evidence>
<feature type="transmembrane region" description="Helical" evidence="10">
    <location>
        <begin position="38"/>
        <end position="59"/>
    </location>
</feature>
<evidence type="ECO:0000256" key="8">
    <source>
        <dbReference type="ARBA" id="ARBA00022989"/>
    </source>
</evidence>
<keyword evidence="7" id="KW-0653">Protein transport</keyword>
<protein>
    <submittedName>
        <fullName evidence="12">TonB family C-terminal domain-containing protein</fullName>
    </submittedName>
</protein>
<dbReference type="PANTHER" id="PTHR33446:SF2">
    <property type="entry name" value="PROTEIN TONB"/>
    <property type="match status" value="1"/>
</dbReference>
<evidence type="ECO:0000313" key="13">
    <source>
        <dbReference type="Proteomes" id="UP000236736"/>
    </source>
</evidence>
<reference evidence="13" key="1">
    <citation type="submission" date="2016-10" db="EMBL/GenBank/DDBJ databases">
        <authorList>
            <person name="Varghese N."/>
            <person name="Submissions S."/>
        </authorList>
    </citation>
    <scope>NUCLEOTIDE SEQUENCE [LARGE SCALE GENOMIC DNA]</scope>
    <source>
        <strain evidence="13">DSM 17298</strain>
    </source>
</reference>
<keyword evidence="4" id="KW-1003">Cell membrane</keyword>
<evidence type="ECO:0000256" key="4">
    <source>
        <dbReference type="ARBA" id="ARBA00022475"/>
    </source>
</evidence>
<evidence type="ECO:0000256" key="2">
    <source>
        <dbReference type="ARBA" id="ARBA00006555"/>
    </source>
</evidence>
<dbReference type="STRING" id="1120964.GCA_001313265_01413"/>
<dbReference type="GO" id="GO:0055085">
    <property type="term" value="P:transmembrane transport"/>
    <property type="evidence" value="ECO:0007669"/>
    <property type="project" value="InterPro"/>
</dbReference>
<proteinExistence type="inferred from homology"/>
<evidence type="ECO:0000259" key="11">
    <source>
        <dbReference type="PROSITE" id="PS52015"/>
    </source>
</evidence>
<dbReference type="PANTHER" id="PTHR33446">
    <property type="entry name" value="PROTEIN TONB-RELATED"/>
    <property type="match status" value="1"/>
</dbReference>
<dbReference type="AlphaFoldDB" id="A0A1H5VPL6"/>